<gene>
    <name evidence="11" type="ORF">DMH04_45285</name>
</gene>
<dbReference type="InterPro" id="IPR041677">
    <property type="entry name" value="DNA2/NAM7_AAA_11"/>
</dbReference>
<dbReference type="SUPFAM" id="SSF52980">
    <property type="entry name" value="Restriction endonuclease-like"/>
    <property type="match status" value="1"/>
</dbReference>
<comment type="similarity">
    <text evidence="1">Belongs to the DNA2/NAM7 helicase family.</text>
</comment>
<evidence type="ECO:0000256" key="4">
    <source>
        <dbReference type="ARBA" id="ARBA00022806"/>
    </source>
</evidence>
<comment type="caution">
    <text evidence="11">The sequence shown here is derived from an EMBL/GenBank/DDBJ whole genome shotgun (WGS) entry which is preliminary data.</text>
</comment>
<evidence type="ECO:0000313" key="11">
    <source>
        <dbReference type="EMBL" id="RSM70023.1"/>
    </source>
</evidence>
<dbReference type="InterPro" id="IPR011335">
    <property type="entry name" value="Restrct_endonuc-II-like"/>
</dbReference>
<evidence type="ECO:0000259" key="9">
    <source>
        <dbReference type="Pfam" id="PF13087"/>
    </source>
</evidence>
<dbReference type="GO" id="GO:0043139">
    <property type="term" value="F:5'-3' DNA helicase activity"/>
    <property type="evidence" value="ECO:0007669"/>
    <property type="project" value="TreeGrafter"/>
</dbReference>
<evidence type="ECO:0000256" key="6">
    <source>
        <dbReference type="SAM" id="Coils"/>
    </source>
</evidence>
<dbReference type="GO" id="GO:0005524">
    <property type="term" value="F:ATP binding"/>
    <property type="evidence" value="ECO:0007669"/>
    <property type="project" value="UniProtKB-KW"/>
</dbReference>
<dbReference type="InterPro" id="IPR041679">
    <property type="entry name" value="DNA2/NAM7-like_C"/>
</dbReference>
<feature type="domain" description="DNA2/NAM7 helicase helicase" evidence="8">
    <location>
        <begin position="392"/>
        <end position="469"/>
    </location>
</feature>
<evidence type="ECO:0000259" key="10">
    <source>
        <dbReference type="Pfam" id="PF18741"/>
    </source>
</evidence>
<evidence type="ECO:0000256" key="5">
    <source>
        <dbReference type="ARBA" id="ARBA00022840"/>
    </source>
</evidence>
<evidence type="ECO:0000256" key="3">
    <source>
        <dbReference type="ARBA" id="ARBA00022801"/>
    </source>
</evidence>
<feature type="compositionally biased region" description="Acidic residues" evidence="7">
    <location>
        <begin position="1524"/>
        <end position="1538"/>
    </location>
</feature>
<name>A0A428YNY8_KIBAR</name>
<dbReference type="InterPro" id="IPR050534">
    <property type="entry name" value="Coronavir_polyprotein_1ab"/>
</dbReference>
<dbReference type="InterPro" id="IPR047187">
    <property type="entry name" value="SF1_C_Upf1"/>
</dbReference>
<feature type="domain" description="DNA2/NAM7 helicase-like C-terminal" evidence="9">
    <location>
        <begin position="1180"/>
        <end position="1357"/>
    </location>
</feature>
<dbReference type="PANTHER" id="PTHR43788">
    <property type="entry name" value="DNA2/NAM7 HELICASE FAMILY MEMBER"/>
    <property type="match status" value="1"/>
</dbReference>
<sequence>MLLRFADCSMCSRSGILSCCSHSRKVIMAAPSDLSVLDQTISLMDFLAEVTDAAERDPVRDILADETGAPDPLIWLGRLPDGVRLTPRAADDILLRVRPPKTVLEPRPPALVAGWIDSADPRGPAGPEPRLLDAGPVGADVDQLTAPPTGVRHAFDRWLADWRQWSVEQSRSRGRRELYETLEKAAKTLEQQDDEYEFVLAAGLVCWHAPDGEKIRRHLVTEPVRPRLDRETAEVTVSFIGGKRRFEDRELFSDQETYVPDRGRTARQAILDSDNALLDEKLLTEVEEWLGLSIAGEFTSKPVPADVAAELPATLELTASPALLLRPRSRELLAETYRRIAAQLREPDAEVPVALAQLVADTEADTRARWLTEQNAVPGDVLGSDPLFPLPTNEEQERVIDLLKREIGVVVQGPPGTGKTHTIANLVSALLARGMRVLVTSQKDQALKVLRDKIPPDLRSLCVLLAGGSKDAAKELERGLDALSEAISSPSTATLGRRAAQLAEERHALRSRSAKLNDDIRQLREVEYREHDPVVPGYSTDAYAGTLTDIVRQVQDNAASYNWMPPVDQQWPDRPPLSTADLLELLQLTRTDRPSRRIRADQQIPGRNDLPNAGELADIITSEENARKTAHEDTSQLTQRLAALGSDILLQLRKLGDEARTGLGRLGYGEDYVTLPERNWVASAVGDHLANRHRGLWQRLFQVRDEASRLQQLIQAQGLRFAVDLPSVHEYGIGKTRGLLNTGRQLRDYLESGGKVRKFAQSAAQKAAKEFLSVVRVDGRPPDQLDPLDAALERLEAEVAAVQLIELWAEADVDIRAQHLTRILSELADNGRLLGYINHLTQVQAAVNDTLLRAGLSIDLSTVAALVRTLDAVPAALKYVSLERARHQVAALQGKVTAWASAENACSELGLLVKAVAQRDLDAYRSGLDAIDVARHERAEEHRRGQLARTLRNVHPALFELFENTAADPAWETRLRDLPAAWAWSKAEQYILATRNADDERRLVAEFDQVEDEINRVTEQLAGVRALQSCLDRMTDTHARALRSYREHMSHIGAGGGSKVREFRKAARRAMEKAKDAVPAWVVPLPNLLENIAAVRDSFDVVIVDEASQVGLEQLFLLWMAPRVIVVGDDKQCTPGGNRLGKLDPLFAKLEEYLSDVDYEIRHNFTPKSHLYGLLSARSGKDAVVRLREHFRCMPEIINWSSTQFYGEEDRPGLIPLRERKATDLEPLVVVHVEGGYTEGRDARRRNETEAKRIVAQLAECLVDPRYQDKTFGVVVLQSTGQVKLLEHEINATISAEDRQKRKIRVGTPPTFQGDERDVIFLSMVVAEPPRAQRAPLMQQAYNVAASRAKDQMWLFTSIRIADLKPDDLRASLMSYMLAPPSVFGTSPGLDEVSDTARSTLFDSLFEQKVFREIKKRGYFVVPQYPVGTRRLDLVVVGSGGRLAVECDGHLWHTSTAQQVSDARRDRELRRMGWDVVRIRESEFEFDPARELAPLWQRLEQRDIHPDDITAAPAAPDWSPVDLPNEDTTTDLDEGSNL</sequence>
<keyword evidence="2" id="KW-0547">Nucleotide-binding</keyword>
<organism evidence="11 12">
    <name type="scientific">Kibdelosporangium aridum</name>
    <dbReference type="NCBI Taxonomy" id="2030"/>
    <lineage>
        <taxon>Bacteria</taxon>
        <taxon>Bacillati</taxon>
        <taxon>Actinomycetota</taxon>
        <taxon>Actinomycetes</taxon>
        <taxon>Pseudonocardiales</taxon>
        <taxon>Pseudonocardiaceae</taxon>
        <taxon>Kibdelosporangium</taxon>
    </lineage>
</organism>
<keyword evidence="4" id="KW-0347">Helicase</keyword>
<dbReference type="Pfam" id="PF18741">
    <property type="entry name" value="MTES_1575"/>
    <property type="match status" value="1"/>
</dbReference>
<evidence type="ECO:0000256" key="1">
    <source>
        <dbReference type="ARBA" id="ARBA00007913"/>
    </source>
</evidence>
<accession>A0A428YNY8</accession>
<dbReference type="InterPro" id="IPR027417">
    <property type="entry name" value="P-loop_NTPase"/>
</dbReference>
<keyword evidence="5" id="KW-0067">ATP-binding</keyword>
<dbReference type="PANTHER" id="PTHR43788:SF8">
    <property type="entry name" value="DNA-BINDING PROTEIN SMUBP-2"/>
    <property type="match status" value="1"/>
</dbReference>
<evidence type="ECO:0000259" key="8">
    <source>
        <dbReference type="Pfam" id="PF13086"/>
    </source>
</evidence>
<dbReference type="Gene3D" id="3.40.50.300">
    <property type="entry name" value="P-loop containing nucleotide triphosphate hydrolases"/>
    <property type="match status" value="3"/>
</dbReference>
<dbReference type="CDD" id="cd18808">
    <property type="entry name" value="SF1_C_Upf1"/>
    <property type="match status" value="1"/>
</dbReference>
<keyword evidence="6" id="KW-0175">Coiled coil</keyword>
<evidence type="ECO:0000256" key="7">
    <source>
        <dbReference type="SAM" id="MobiDB-lite"/>
    </source>
</evidence>
<protein>
    <recommendedName>
        <fullName evidence="13">AAA family ATPase</fullName>
    </recommendedName>
</protein>
<dbReference type="Pfam" id="PF13086">
    <property type="entry name" value="AAA_11"/>
    <property type="match status" value="1"/>
</dbReference>
<reference evidence="11 12" key="1">
    <citation type="submission" date="2018-05" db="EMBL/GenBank/DDBJ databases">
        <title>Evolution of GPA BGCs.</title>
        <authorList>
            <person name="Waglechner N."/>
            <person name="Wright G.D."/>
        </authorList>
    </citation>
    <scope>NUCLEOTIDE SEQUENCE [LARGE SCALE GENOMIC DNA]</scope>
    <source>
        <strain evidence="11 12">A82846</strain>
    </source>
</reference>
<dbReference type="GO" id="GO:0016787">
    <property type="term" value="F:hydrolase activity"/>
    <property type="evidence" value="ECO:0007669"/>
    <property type="project" value="UniProtKB-KW"/>
</dbReference>
<evidence type="ECO:0000256" key="2">
    <source>
        <dbReference type="ARBA" id="ARBA00022741"/>
    </source>
</evidence>
<proteinExistence type="inferred from homology"/>
<keyword evidence="3" id="KW-0378">Hydrolase</keyword>
<dbReference type="SUPFAM" id="SSF52540">
    <property type="entry name" value="P-loop containing nucleoside triphosphate hydrolases"/>
    <property type="match status" value="1"/>
</dbReference>
<evidence type="ECO:0000313" key="12">
    <source>
        <dbReference type="Proteomes" id="UP000287547"/>
    </source>
</evidence>
<feature type="domain" description="Restriction endonuclease type II-like" evidence="10">
    <location>
        <begin position="1406"/>
        <end position="1499"/>
    </location>
</feature>
<dbReference type="EMBL" id="QHKI01000068">
    <property type="protein sequence ID" value="RSM70023.1"/>
    <property type="molecule type" value="Genomic_DNA"/>
</dbReference>
<dbReference type="Proteomes" id="UP000287547">
    <property type="component" value="Unassembled WGS sequence"/>
</dbReference>
<evidence type="ECO:0008006" key="13">
    <source>
        <dbReference type="Google" id="ProtNLM"/>
    </source>
</evidence>
<feature type="region of interest" description="Disordered" evidence="7">
    <location>
        <begin position="1508"/>
        <end position="1538"/>
    </location>
</feature>
<dbReference type="Pfam" id="PF13087">
    <property type="entry name" value="AAA_12"/>
    <property type="match status" value="1"/>
</dbReference>
<feature type="coiled-coil region" evidence="6">
    <location>
        <begin position="1000"/>
        <end position="1027"/>
    </location>
</feature>
<dbReference type="InterPro" id="IPR049468">
    <property type="entry name" value="Restrct_endonuc-II-like_dom"/>
</dbReference>
<feature type="coiled-coil region" evidence="6">
    <location>
        <begin position="499"/>
        <end position="526"/>
    </location>
</feature>
<dbReference type="Gene3D" id="3.40.960.10">
    <property type="entry name" value="VSR Endonuclease"/>
    <property type="match status" value="1"/>
</dbReference>